<dbReference type="InterPro" id="IPR025877">
    <property type="entry name" value="MobA-like_NTP_Trfase"/>
</dbReference>
<keyword evidence="1" id="KW-0963">Cytoplasm</keyword>
<proteinExistence type="predicted"/>
<sequence length="390" mass="44221">MQESDLVRPKVGRFCRTEIAFLGTSPGKVKELVFRLIENLSTNWNIGYIDCDHQSSEMEKELGFDSSKALSHKARVEIIDKITFSRVDFRKALSVSDRHVVLNDVDAAFINGNHFKASRQVLIIDKEKTPTLHRKIKRLSNILCIILTEGTTKEDIPSILYDRINNLEHKPIFSIDKLHSISQFIELSFKEDTGNINGLILAGGKSKRMGGKDKAKINYHGTEQRFHMKEILSKYTVNAFMSCRPQQLDDFQDQLNLLPDTFTDLGPFGALLTAFRHNPNSAWMTVAIDLPFVDDQTIMHLISKRDPSKLATLYKAKDTGAPQPLLGIWEPRAYLKLLQALAFGKNSLRDILEDANIKLIEPLSDHMLSEVDTMDELDIAIKQLSQQNSI</sequence>
<name>A0A7X8SLI2_9BACT</name>
<keyword evidence="7" id="KW-0501">Molybdenum cofactor biosynthesis</keyword>
<evidence type="ECO:0000256" key="7">
    <source>
        <dbReference type="ARBA" id="ARBA00023150"/>
    </source>
</evidence>
<evidence type="ECO:0000256" key="6">
    <source>
        <dbReference type="ARBA" id="ARBA00023134"/>
    </source>
</evidence>
<feature type="domain" description="MobA-like NTP transferase" evidence="8">
    <location>
        <begin position="198"/>
        <end position="354"/>
    </location>
</feature>
<dbReference type="Gene3D" id="3.90.550.10">
    <property type="entry name" value="Spore Coat Polysaccharide Biosynthesis Protein SpsA, Chain A"/>
    <property type="match status" value="1"/>
</dbReference>
<dbReference type="PANTHER" id="PTHR19136:SF81">
    <property type="entry name" value="MOLYBDENUM COFACTOR GUANYLYLTRANSFERASE"/>
    <property type="match status" value="1"/>
</dbReference>
<dbReference type="Pfam" id="PF12804">
    <property type="entry name" value="NTP_transf_3"/>
    <property type="match status" value="1"/>
</dbReference>
<evidence type="ECO:0000256" key="5">
    <source>
        <dbReference type="ARBA" id="ARBA00022842"/>
    </source>
</evidence>
<dbReference type="InterPro" id="IPR013482">
    <property type="entry name" value="Molybde_CF_guanTrfase"/>
</dbReference>
<protein>
    <submittedName>
        <fullName evidence="9">NTP transferase domain-containing protein</fullName>
    </submittedName>
</protein>
<evidence type="ECO:0000256" key="3">
    <source>
        <dbReference type="ARBA" id="ARBA00022723"/>
    </source>
</evidence>
<keyword evidence="5" id="KW-0460">Magnesium</keyword>
<evidence type="ECO:0000256" key="4">
    <source>
        <dbReference type="ARBA" id="ARBA00022741"/>
    </source>
</evidence>
<dbReference type="Proteomes" id="UP000585050">
    <property type="component" value="Unassembled WGS sequence"/>
</dbReference>
<keyword evidence="6" id="KW-0342">GTP-binding</keyword>
<gene>
    <name evidence="9" type="ORF">HGP29_14520</name>
</gene>
<keyword evidence="3" id="KW-0479">Metal-binding</keyword>
<evidence type="ECO:0000259" key="8">
    <source>
        <dbReference type="Pfam" id="PF12804"/>
    </source>
</evidence>
<dbReference type="GO" id="GO:0046872">
    <property type="term" value="F:metal ion binding"/>
    <property type="evidence" value="ECO:0007669"/>
    <property type="project" value="UniProtKB-KW"/>
</dbReference>
<evidence type="ECO:0000313" key="9">
    <source>
        <dbReference type="EMBL" id="NLR92429.1"/>
    </source>
</evidence>
<dbReference type="GO" id="GO:0006777">
    <property type="term" value="P:Mo-molybdopterin cofactor biosynthetic process"/>
    <property type="evidence" value="ECO:0007669"/>
    <property type="project" value="UniProtKB-KW"/>
</dbReference>
<evidence type="ECO:0000256" key="1">
    <source>
        <dbReference type="ARBA" id="ARBA00022490"/>
    </source>
</evidence>
<keyword evidence="4" id="KW-0547">Nucleotide-binding</keyword>
<dbReference type="RefSeq" id="WP_168883141.1">
    <property type="nucleotide sequence ID" value="NZ_JABAIL010000004.1"/>
</dbReference>
<dbReference type="PANTHER" id="PTHR19136">
    <property type="entry name" value="MOLYBDENUM COFACTOR GUANYLYLTRANSFERASE"/>
    <property type="match status" value="1"/>
</dbReference>
<evidence type="ECO:0000313" key="10">
    <source>
        <dbReference type="Proteomes" id="UP000585050"/>
    </source>
</evidence>
<dbReference type="InterPro" id="IPR029044">
    <property type="entry name" value="Nucleotide-diphossugar_trans"/>
</dbReference>
<organism evidence="9 10">
    <name type="scientific">Flammeovirga agarivorans</name>
    <dbReference type="NCBI Taxonomy" id="2726742"/>
    <lineage>
        <taxon>Bacteria</taxon>
        <taxon>Pseudomonadati</taxon>
        <taxon>Bacteroidota</taxon>
        <taxon>Cytophagia</taxon>
        <taxon>Cytophagales</taxon>
        <taxon>Flammeovirgaceae</taxon>
        <taxon>Flammeovirga</taxon>
    </lineage>
</organism>
<dbReference type="SUPFAM" id="SSF53448">
    <property type="entry name" value="Nucleotide-diphospho-sugar transferases"/>
    <property type="match status" value="1"/>
</dbReference>
<dbReference type="CDD" id="cd02503">
    <property type="entry name" value="MobA"/>
    <property type="match status" value="1"/>
</dbReference>
<evidence type="ECO:0000256" key="2">
    <source>
        <dbReference type="ARBA" id="ARBA00022679"/>
    </source>
</evidence>
<dbReference type="AlphaFoldDB" id="A0A7X8SLI2"/>
<accession>A0A7X8SLI2</accession>
<comment type="caution">
    <text evidence="9">The sequence shown here is derived from an EMBL/GenBank/DDBJ whole genome shotgun (WGS) entry which is preliminary data.</text>
</comment>
<keyword evidence="10" id="KW-1185">Reference proteome</keyword>
<reference evidence="9 10" key="1">
    <citation type="submission" date="2020-04" db="EMBL/GenBank/DDBJ databases">
        <title>Flammeovirga sp. SR4, a novel species isolated from seawater.</title>
        <authorList>
            <person name="Wang X."/>
        </authorList>
    </citation>
    <scope>NUCLEOTIDE SEQUENCE [LARGE SCALE GENOMIC DNA]</scope>
    <source>
        <strain evidence="9 10">SR4</strain>
    </source>
</reference>
<dbReference type="EMBL" id="JABAIL010000004">
    <property type="protein sequence ID" value="NLR92429.1"/>
    <property type="molecule type" value="Genomic_DNA"/>
</dbReference>
<dbReference type="GO" id="GO:0016779">
    <property type="term" value="F:nucleotidyltransferase activity"/>
    <property type="evidence" value="ECO:0007669"/>
    <property type="project" value="UniProtKB-ARBA"/>
</dbReference>
<dbReference type="GO" id="GO:0005525">
    <property type="term" value="F:GTP binding"/>
    <property type="evidence" value="ECO:0007669"/>
    <property type="project" value="UniProtKB-KW"/>
</dbReference>
<keyword evidence="2 9" id="KW-0808">Transferase</keyword>